<comment type="caution">
    <text evidence="2">Lacks conserved residue(s) required for the propagation of feature annotation.</text>
</comment>
<gene>
    <name evidence="4" type="ORF">KIL84_007371</name>
</gene>
<proteinExistence type="predicted"/>
<keyword evidence="5" id="KW-1185">Reference proteome</keyword>
<comment type="caution">
    <text evidence="4">The sequence shown here is derived from an EMBL/GenBank/DDBJ whole genome shotgun (WGS) entry which is preliminary data.</text>
</comment>
<protein>
    <recommendedName>
        <fullName evidence="3">SRCR domain-containing protein</fullName>
    </recommendedName>
</protein>
<feature type="domain" description="SRCR" evidence="3">
    <location>
        <begin position="5"/>
        <end position="42"/>
    </location>
</feature>
<dbReference type="GO" id="GO:0016020">
    <property type="term" value="C:membrane"/>
    <property type="evidence" value="ECO:0007669"/>
    <property type="project" value="InterPro"/>
</dbReference>
<feature type="non-terminal residue" evidence="4">
    <location>
        <position position="54"/>
    </location>
</feature>
<organism evidence="4 5">
    <name type="scientific">Mauremys mutica</name>
    <name type="common">yellowpond turtle</name>
    <dbReference type="NCBI Taxonomy" id="74926"/>
    <lineage>
        <taxon>Eukaryota</taxon>
        <taxon>Metazoa</taxon>
        <taxon>Chordata</taxon>
        <taxon>Craniata</taxon>
        <taxon>Vertebrata</taxon>
        <taxon>Euteleostomi</taxon>
        <taxon>Archelosauria</taxon>
        <taxon>Testudinata</taxon>
        <taxon>Testudines</taxon>
        <taxon>Cryptodira</taxon>
        <taxon>Durocryptodira</taxon>
        <taxon>Testudinoidea</taxon>
        <taxon>Geoemydidae</taxon>
        <taxon>Geoemydinae</taxon>
        <taxon>Mauremys</taxon>
    </lineage>
</organism>
<sequence>RSESHTLLSGESQWDGRAEISLRGAWGRGLDEHWDMSDASVVSSSSAETLRRAQ</sequence>
<dbReference type="InterPro" id="IPR036772">
    <property type="entry name" value="SRCR-like_dom_sf"/>
</dbReference>
<reference evidence="4" key="1">
    <citation type="submission" date="2021-09" db="EMBL/GenBank/DDBJ databases">
        <title>The genome of Mauremys mutica provides insights into the evolution of semi-aquatic lifestyle.</title>
        <authorList>
            <person name="Gong S."/>
            <person name="Gao Y."/>
        </authorList>
    </citation>
    <scope>NUCLEOTIDE SEQUENCE</scope>
    <source>
        <strain evidence="4">MM-2020</strain>
        <tissue evidence="4">Muscle</tissue>
    </source>
</reference>
<feature type="non-terminal residue" evidence="4">
    <location>
        <position position="1"/>
    </location>
</feature>
<evidence type="ECO:0000256" key="1">
    <source>
        <dbReference type="ARBA" id="ARBA00023157"/>
    </source>
</evidence>
<evidence type="ECO:0000313" key="4">
    <source>
        <dbReference type="EMBL" id="KAH1171753.1"/>
    </source>
</evidence>
<evidence type="ECO:0000259" key="3">
    <source>
        <dbReference type="PROSITE" id="PS50287"/>
    </source>
</evidence>
<dbReference type="InterPro" id="IPR001190">
    <property type="entry name" value="SRCR"/>
</dbReference>
<dbReference type="SUPFAM" id="SSF56487">
    <property type="entry name" value="SRCR-like"/>
    <property type="match status" value="1"/>
</dbReference>
<evidence type="ECO:0000313" key="5">
    <source>
        <dbReference type="Proteomes" id="UP000827986"/>
    </source>
</evidence>
<keyword evidence="1" id="KW-1015">Disulfide bond</keyword>
<name>A0A9D3X320_9SAUR</name>
<evidence type="ECO:0000256" key="2">
    <source>
        <dbReference type="PROSITE-ProRule" id="PRU00196"/>
    </source>
</evidence>
<dbReference type="EMBL" id="JAHDVG010000483">
    <property type="protein sequence ID" value="KAH1171753.1"/>
    <property type="molecule type" value="Genomic_DNA"/>
</dbReference>
<accession>A0A9D3X320</accession>
<dbReference type="PROSITE" id="PS50287">
    <property type="entry name" value="SRCR_2"/>
    <property type="match status" value="1"/>
</dbReference>
<dbReference type="Gene3D" id="3.10.250.10">
    <property type="entry name" value="SRCR-like domain"/>
    <property type="match status" value="1"/>
</dbReference>
<dbReference type="Proteomes" id="UP000827986">
    <property type="component" value="Unassembled WGS sequence"/>
</dbReference>
<dbReference type="AlphaFoldDB" id="A0A9D3X320"/>